<dbReference type="STRING" id="1122156.SAMN02745117_00226"/>
<dbReference type="EMBL" id="FQUZ01000002">
    <property type="protein sequence ID" value="SHE39368.1"/>
    <property type="molecule type" value="Genomic_DNA"/>
</dbReference>
<evidence type="ECO:0000313" key="2">
    <source>
        <dbReference type="Proteomes" id="UP000184327"/>
    </source>
</evidence>
<organism evidence="1 2">
    <name type="scientific">Lampropedia hyalina DSM 16112</name>
    <dbReference type="NCBI Taxonomy" id="1122156"/>
    <lineage>
        <taxon>Bacteria</taxon>
        <taxon>Pseudomonadati</taxon>
        <taxon>Pseudomonadota</taxon>
        <taxon>Betaproteobacteria</taxon>
        <taxon>Burkholderiales</taxon>
        <taxon>Comamonadaceae</taxon>
        <taxon>Lampropedia</taxon>
    </lineage>
</organism>
<keyword evidence="2" id="KW-1185">Reference proteome</keyword>
<sequence>MLGAETLVVQWLMVDGQAWYPSADFPQWNRQPDWGRIASEPWAGRIVAGLSGRYSEPQARADLHRLGAEGQAISQKPLPFTPHAFYFPVEADLSWLHVHQLRDTLAGLPRPLWVSVYAGERLPQNFDLWLESWLPPDVGVFFQDGVGVGVRSPEEARRIADALVQRFGSDRVAIVLEAFQPKSWGSGFRPASLAQLMQQLRAYCGLRIYLFDGPHYLSKTKVHLWRWWSNWRQTCAPAAGEPQE</sequence>
<gene>
    <name evidence="1" type="ORF">SAMN02745117_00226</name>
</gene>
<accession>A0A1M4T4T1</accession>
<dbReference type="AlphaFoldDB" id="A0A1M4T4T1"/>
<dbReference type="Proteomes" id="UP000184327">
    <property type="component" value="Unassembled WGS sequence"/>
</dbReference>
<evidence type="ECO:0000313" key="1">
    <source>
        <dbReference type="EMBL" id="SHE39368.1"/>
    </source>
</evidence>
<proteinExistence type="predicted"/>
<name>A0A1M4T4T1_9BURK</name>
<reference evidence="1 2" key="1">
    <citation type="submission" date="2016-11" db="EMBL/GenBank/DDBJ databases">
        <authorList>
            <person name="Jaros S."/>
            <person name="Januszkiewicz K."/>
            <person name="Wedrychowicz H."/>
        </authorList>
    </citation>
    <scope>NUCLEOTIDE SEQUENCE [LARGE SCALE GENOMIC DNA]</scope>
    <source>
        <strain evidence="1 2">DSM 16112</strain>
    </source>
</reference>
<protein>
    <submittedName>
        <fullName evidence="1">Uncharacterized protein</fullName>
    </submittedName>
</protein>